<dbReference type="InterPro" id="IPR016186">
    <property type="entry name" value="C-type_lectin-like/link_sf"/>
</dbReference>
<dbReference type="KEGG" id="cvn:111108087"/>
<dbReference type="Gene3D" id="3.10.100.10">
    <property type="entry name" value="Mannose-Binding Protein A, subunit A"/>
    <property type="match status" value="1"/>
</dbReference>
<feature type="region of interest" description="Disordered" evidence="1">
    <location>
        <begin position="67"/>
        <end position="135"/>
    </location>
</feature>
<dbReference type="CDD" id="cd00037">
    <property type="entry name" value="CLECT"/>
    <property type="match status" value="1"/>
</dbReference>
<gene>
    <name evidence="3" type="primary">LOC111108087</name>
</gene>
<organism evidence="2 3">
    <name type="scientific">Crassostrea virginica</name>
    <name type="common">Eastern oyster</name>
    <dbReference type="NCBI Taxonomy" id="6565"/>
    <lineage>
        <taxon>Eukaryota</taxon>
        <taxon>Metazoa</taxon>
        <taxon>Spiralia</taxon>
        <taxon>Lophotrochozoa</taxon>
        <taxon>Mollusca</taxon>
        <taxon>Bivalvia</taxon>
        <taxon>Autobranchia</taxon>
        <taxon>Pteriomorphia</taxon>
        <taxon>Ostreida</taxon>
        <taxon>Ostreoidea</taxon>
        <taxon>Ostreidae</taxon>
        <taxon>Crassostrea</taxon>
    </lineage>
</organism>
<accession>A0A8B8B7D2</accession>
<proteinExistence type="predicted"/>
<keyword evidence="2" id="KW-1185">Reference proteome</keyword>
<name>A0A8B8B7D2_CRAVI</name>
<dbReference type="AlphaFoldDB" id="A0A8B8B7D2"/>
<evidence type="ECO:0000256" key="1">
    <source>
        <dbReference type="SAM" id="MobiDB-lite"/>
    </source>
</evidence>
<dbReference type="GeneID" id="111108087"/>
<evidence type="ECO:0000313" key="3">
    <source>
        <dbReference type="RefSeq" id="XP_022299322.1"/>
    </source>
</evidence>
<protein>
    <submittedName>
        <fullName evidence="3">Glutamic acid-rich protein-like</fullName>
    </submittedName>
</protein>
<dbReference type="SUPFAM" id="SSF56436">
    <property type="entry name" value="C-type lectin-like"/>
    <property type="match status" value="1"/>
</dbReference>
<dbReference type="InterPro" id="IPR016187">
    <property type="entry name" value="CTDL_fold"/>
</dbReference>
<dbReference type="Proteomes" id="UP000694844">
    <property type="component" value="Chromosome 1"/>
</dbReference>
<evidence type="ECO:0000313" key="2">
    <source>
        <dbReference type="Proteomes" id="UP000694844"/>
    </source>
</evidence>
<dbReference type="RefSeq" id="XP_022299322.1">
    <property type="nucleotide sequence ID" value="XM_022443614.1"/>
</dbReference>
<sequence>MVACEGGTSYQYDRFVNTCYSLKEVRRTWYQAQFHCQAEEGWLLDLSDQKKAEKLMKKFNNYNDRFHNEFMKDHNQEEPYKEEHNQEEHNQEEHSQEEHNQEEHSQEEHNQEEHSQVEHNSAEDLFPHAQADMEE</sequence>
<reference evidence="3" key="2">
    <citation type="submission" date="2025-08" db="UniProtKB">
        <authorList>
            <consortium name="RefSeq"/>
        </authorList>
    </citation>
    <scope>IDENTIFICATION</scope>
    <source>
        <tissue evidence="3">Whole sample</tissue>
    </source>
</reference>
<feature type="compositionally biased region" description="Basic and acidic residues" evidence="1">
    <location>
        <begin position="67"/>
        <end position="126"/>
    </location>
</feature>
<reference evidence="2" key="1">
    <citation type="submission" date="2024-06" db="UniProtKB">
        <authorList>
            <consortium name="RefSeq"/>
        </authorList>
    </citation>
    <scope>NUCLEOTIDE SEQUENCE [LARGE SCALE GENOMIC DNA]</scope>
</reference>